<evidence type="ECO:0000313" key="1">
    <source>
        <dbReference type="Proteomes" id="UP000887565"/>
    </source>
</evidence>
<dbReference type="WBParaSite" id="nRc.2.0.1.t03396-RA">
    <property type="protein sequence ID" value="nRc.2.0.1.t03396-RA"/>
    <property type="gene ID" value="nRc.2.0.1.g03396"/>
</dbReference>
<protein>
    <submittedName>
        <fullName evidence="2">Uncharacterized protein</fullName>
    </submittedName>
</protein>
<dbReference type="AlphaFoldDB" id="A0A915HPG5"/>
<sequence length="102" mass="11681">MAKCRAKVYKVYKGAKRQINPQVLESRMLYSRTTVPSLRSKSFPQKSHLSIILTGNQIPTTLCFDNQHVKDSISLSNASHISHQYHKNCCSKKLETNEKIFV</sequence>
<accession>A0A915HPG5</accession>
<dbReference type="Proteomes" id="UP000887565">
    <property type="component" value="Unplaced"/>
</dbReference>
<organism evidence="1 2">
    <name type="scientific">Romanomermis culicivorax</name>
    <name type="common">Nematode worm</name>
    <dbReference type="NCBI Taxonomy" id="13658"/>
    <lineage>
        <taxon>Eukaryota</taxon>
        <taxon>Metazoa</taxon>
        <taxon>Ecdysozoa</taxon>
        <taxon>Nematoda</taxon>
        <taxon>Enoplea</taxon>
        <taxon>Dorylaimia</taxon>
        <taxon>Mermithida</taxon>
        <taxon>Mermithoidea</taxon>
        <taxon>Mermithidae</taxon>
        <taxon>Romanomermis</taxon>
    </lineage>
</organism>
<keyword evidence="1" id="KW-1185">Reference proteome</keyword>
<reference evidence="2" key="1">
    <citation type="submission" date="2022-11" db="UniProtKB">
        <authorList>
            <consortium name="WormBaseParasite"/>
        </authorList>
    </citation>
    <scope>IDENTIFICATION</scope>
</reference>
<evidence type="ECO:0000313" key="2">
    <source>
        <dbReference type="WBParaSite" id="nRc.2.0.1.t03396-RA"/>
    </source>
</evidence>
<proteinExistence type="predicted"/>
<name>A0A915HPG5_ROMCU</name>